<name>A0A371I2M9_MUCPR</name>
<dbReference type="Proteomes" id="UP000257109">
    <property type="component" value="Unassembled WGS sequence"/>
</dbReference>
<feature type="non-terminal residue" evidence="3">
    <location>
        <position position="1"/>
    </location>
</feature>
<feature type="non-terminal residue" evidence="3">
    <location>
        <position position="427"/>
    </location>
</feature>
<feature type="region of interest" description="Disordered" evidence="1">
    <location>
        <begin position="1"/>
        <end position="33"/>
    </location>
</feature>
<comment type="caution">
    <text evidence="3">The sequence shown here is derived from an EMBL/GenBank/DDBJ whole genome shotgun (WGS) entry which is preliminary data.</text>
</comment>
<protein>
    <recommendedName>
        <fullName evidence="5">Reverse transcriptase zinc-binding domain-containing protein</fullName>
    </recommendedName>
</protein>
<organism evidence="3 4">
    <name type="scientific">Mucuna pruriens</name>
    <name type="common">Velvet bean</name>
    <name type="synonym">Dolichos pruriens</name>
    <dbReference type="NCBI Taxonomy" id="157652"/>
    <lineage>
        <taxon>Eukaryota</taxon>
        <taxon>Viridiplantae</taxon>
        <taxon>Streptophyta</taxon>
        <taxon>Embryophyta</taxon>
        <taxon>Tracheophyta</taxon>
        <taxon>Spermatophyta</taxon>
        <taxon>Magnoliopsida</taxon>
        <taxon>eudicotyledons</taxon>
        <taxon>Gunneridae</taxon>
        <taxon>Pentapetalae</taxon>
        <taxon>rosids</taxon>
        <taxon>fabids</taxon>
        <taxon>Fabales</taxon>
        <taxon>Fabaceae</taxon>
        <taxon>Papilionoideae</taxon>
        <taxon>50 kb inversion clade</taxon>
        <taxon>NPAAA clade</taxon>
        <taxon>indigoferoid/millettioid clade</taxon>
        <taxon>Phaseoleae</taxon>
        <taxon>Mucuna</taxon>
    </lineage>
</organism>
<evidence type="ECO:0000313" key="4">
    <source>
        <dbReference type="Proteomes" id="UP000257109"/>
    </source>
</evidence>
<evidence type="ECO:0008006" key="5">
    <source>
        <dbReference type="Google" id="ProtNLM"/>
    </source>
</evidence>
<dbReference type="OrthoDB" id="1436328at2759"/>
<dbReference type="InterPro" id="IPR044730">
    <property type="entry name" value="RNase_H-like_dom_plant"/>
</dbReference>
<evidence type="ECO:0000256" key="1">
    <source>
        <dbReference type="SAM" id="MobiDB-lite"/>
    </source>
</evidence>
<evidence type="ECO:0000313" key="3">
    <source>
        <dbReference type="EMBL" id="RDY09278.1"/>
    </source>
</evidence>
<accession>A0A371I2M9</accession>
<dbReference type="AlphaFoldDB" id="A0A371I2M9"/>
<feature type="compositionally biased region" description="Basic and acidic residues" evidence="1">
    <location>
        <begin position="10"/>
        <end position="20"/>
    </location>
</feature>
<keyword evidence="2" id="KW-0812">Transmembrane</keyword>
<keyword evidence="2" id="KW-0472">Membrane</keyword>
<dbReference type="EMBL" id="QJKJ01001080">
    <property type="protein sequence ID" value="RDY09278.1"/>
    <property type="molecule type" value="Genomic_DNA"/>
</dbReference>
<reference evidence="3" key="1">
    <citation type="submission" date="2018-05" db="EMBL/GenBank/DDBJ databases">
        <title>Draft genome of Mucuna pruriens seed.</title>
        <authorList>
            <person name="Nnadi N.E."/>
            <person name="Vos R."/>
            <person name="Hasami M.H."/>
            <person name="Devisetty U.K."/>
            <person name="Aguiy J.C."/>
        </authorList>
    </citation>
    <scope>NUCLEOTIDE SEQUENCE [LARGE SCALE GENOMIC DNA]</scope>
    <source>
        <strain evidence="3">JCA_2017</strain>
    </source>
</reference>
<sequence>MDSPGSKLKPVRDKRLRESSNPKSLTLANTKRKVRPSNQCCTLVADPYLRGRTPKGKSASILVQTHPCESNKLIILKFITNKICALLPSYHPNDMDTIAWSRINDGNFTIESTYESLQCYEFSLDNPFLKRKRLSLSQSNLCKGCDTHVKDLFHLFQDCNAIKLVSKWNLVDHGEINSNLNGLVIESSRVLRDKCIVFICGFCANLGACSILSIELWGILYGIRLAWEKGFRKIRVFTISISSKDKSLRFIFLVSIKLFILPYFICNVLRVDLACMTFPRRLHPVLGYTTKNFTIRRPPNVHPLSIEDLHNLEAQCPLVMARIRRGELSNSVPVRPDSPLLTINPILGSWSCVRLSLSDHSTEVLWNKESTFWSRDGSSSGWELTFCFEVSHGVGSEELAFSSLDDFLIDFDFISVFSFDLYNKNCL</sequence>
<dbReference type="CDD" id="cd06222">
    <property type="entry name" value="RNase_H_like"/>
    <property type="match status" value="1"/>
</dbReference>
<keyword evidence="2" id="KW-1133">Transmembrane helix</keyword>
<gene>
    <name evidence="3" type="ORF">CR513_06351</name>
</gene>
<feature type="transmembrane region" description="Helical" evidence="2">
    <location>
        <begin position="248"/>
        <end position="265"/>
    </location>
</feature>
<keyword evidence="4" id="KW-1185">Reference proteome</keyword>
<evidence type="ECO:0000256" key="2">
    <source>
        <dbReference type="SAM" id="Phobius"/>
    </source>
</evidence>
<feature type="transmembrane region" description="Helical" evidence="2">
    <location>
        <begin position="196"/>
        <end position="227"/>
    </location>
</feature>
<proteinExistence type="predicted"/>